<gene>
    <name evidence="1" type="ORF">K1Y79_03235</name>
</gene>
<evidence type="ECO:0000313" key="1">
    <source>
        <dbReference type="EMBL" id="MBW8683336.1"/>
    </source>
</evidence>
<comment type="caution">
    <text evidence="1">The sequence shown here is derived from an EMBL/GenBank/DDBJ whole genome shotgun (WGS) entry which is preliminary data.</text>
</comment>
<dbReference type="Proteomes" id="UP000812961">
    <property type="component" value="Unassembled WGS sequence"/>
</dbReference>
<proteinExistence type="predicted"/>
<keyword evidence="2" id="KW-1185">Reference proteome</keyword>
<dbReference type="RefSeq" id="WP_220248557.1">
    <property type="nucleotide sequence ID" value="NZ_JAICCF010000001.1"/>
</dbReference>
<protein>
    <submittedName>
        <fullName evidence="1">Uncharacterized protein</fullName>
    </submittedName>
</protein>
<reference evidence="1 2" key="1">
    <citation type="submission" date="2021-08" db="EMBL/GenBank/DDBJ databases">
        <title>The genome sequence of Chitinophaga sp. B61.</title>
        <authorList>
            <person name="Zhang X."/>
        </authorList>
    </citation>
    <scope>NUCLEOTIDE SEQUENCE [LARGE SCALE GENOMIC DNA]</scope>
    <source>
        <strain evidence="1 2">B61</strain>
    </source>
</reference>
<sequence length="243" mass="28032">MNKVSQQQVTLLRQRVPIGLSDGLRLLKQTDNDIDLAEQIFKEEMLKMVVNKTGIEPDIALMHLHQQRYHVDAALQAINEERFSLTERIYRRHGNKEFALERIVDTVRKAYHIDLNKHLELKDVHNVPREVCCLLVVMDWLCYTDYEGFDIGLTFELTTITTHVEEVLALPALAQVLERAADIRTSIFNDYDAEIAIENYITAANALAKDVSFQECESTFLSQRVLLIERLYDLVGNNISKFP</sequence>
<evidence type="ECO:0000313" key="2">
    <source>
        <dbReference type="Proteomes" id="UP000812961"/>
    </source>
</evidence>
<accession>A0ABS7G6Q3</accession>
<dbReference type="EMBL" id="JAICCF010000001">
    <property type="protein sequence ID" value="MBW8683336.1"/>
    <property type="molecule type" value="Genomic_DNA"/>
</dbReference>
<name>A0ABS7G6Q3_9BACT</name>
<organism evidence="1 2">
    <name type="scientific">Chitinophaga rhizophila</name>
    <dbReference type="NCBI Taxonomy" id="2866212"/>
    <lineage>
        <taxon>Bacteria</taxon>
        <taxon>Pseudomonadati</taxon>
        <taxon>Bacteroidota</taxon>
        <taxon>Chitinophagia</taxon>
        <taxon>Chitinophagales</taxon>
        <taxon>Chitinophagaceae</taxon>
        <taxon>Chitinophaga</taxon>
    </lineage>
</organism>